<dbReference type="InterPro" id="IPR007396">
    <property type="entry name" value="TR_PAI2-type"/>
</dbReference>
<dbReference type="EMBL" id="JANFPI010000001">
    <property type="protein sequence ID" value="MCX8995910.1"/>
    <property type="molecule type" value="Genomic_DNA"/>
</dbReference>
<dbReference type="Pfam" id="PF04299">
    <property type="entry name" value="FMN_bind_2"/>
    <property type="match status" value="1"/>
</dbReference>
<dbReference type="AlphaFoldDB" id="A0AAE3MYC4"/>
<name>A0AAE3MYC4_9HYPH</name>
<keyword evidence="2" id="KW-1185">Reference proteome</keyword>
<dbReference type="Proteomes" id="UP001208771">
    <property type="component" value="Unassembled WGS sequence"/>
</dbReference>
<accession>A0AAE3MYC4</accession>
<protein>
    <submittedName>
        <fullName evidence="1">FMN-binding negative transcriptional regulator</fullName>
    </submittedName>
</protein>
<dbReference type="Gene3D" id="2.30.110.10">
    <property type="entry name" value="Electron Transport, Fmn-binding Protein, Chain A"/>
    <property type="match status" value="1"/>
</dbReference>
<comment type="caution">
    <text evidence="1">The sequence shown here is derived from an EMBL/GenBank/DDBJ whole genome shotgun (WGS) entry which is preliminary data.</text>
</comment>
<evidence type="ECO:0000313" key="2">
    <source>
        <dbReference type="Proteomes" id="UP001208771"/>
    </source>
</evidence>
<organism evidence="1 2">
    <name type="scientific">Ectorhizobium quercum</name>
    <dbReference type="NCBI Taxonomy" id="2965071"/>
    <lineage>
        <taxon>Bacteria</taxon>
        <taxon>Pseudomonadati</taxon>
        <taxon>Pseudomonadota</taxon>
        <taxon>Alphaproteobacteria</taxon>
        <taxon>Hyphomicrobiales</taxon>
        <taxon>Rhizobiaceae</taxon>
        <taxon>Ectorhizobium</taxon>
    </lineage>
</organism>
<gene>
    <name evidence="1" type="ORF">NOF55_02200</name>
</gene>
<dbReference type="PANTHER" id="PTHR35802">
    <property type="entry name" value="PROTEASE SYNTHASE AND SPORULATION PROTEIN PAI 2"/>
    <property type="match status" value="1"/>
</dbReference>
<dbReference type="PANTHER" id="PTHR35802:SF1">
    <property type="entry name" value="PROTEASE SYNTHASE AND SPORULATION PROTEIN PAI 2"/>
    <property type="match status" value="1"/>
</dbReference>
<dbReference type="SUPFAM" id="SSF50475">
    <property type="entry name" value="FMN-binding split barrel"/>
    <property type="match status" value="1"/>
</dbReference>
<dbReference type="PIRSF" id="PIRSF010372">
    <property type="entry name" value="PaiB"/>
    <property type="match status" value="1"/>
</dbReference>
<reference evidence="1" key="1">
    <citation type="submission" date="2022-07" db="EMBL/GenBank/DDBJ databases">
        <title>Ectorhizobium quercum gen.nov., sp. nov.</title>
        <authorList>
            <person name="Ma T."/>
            <person name="Li Y."/>
        </authorList>
    </citation>
    <scope>NUCLEOTIDE SEQUENCE</scope>
    <source>
        <strain evidence="1">BDR2-2</strain>
    </source>
</reference>
<proteinExistence type="predicted"/>
<evidence type="ECO:0000313" key="1">
    <source>
        <dbReference type="EMBL" id="MCX8995910.1"/>
    </source>
</evidence>
<sequence length="206" mass="23246">MLYTKPYFAPQADEEIFDLVDRVVLGTLITPHEEGVAISHPIFMADRKRNRLVSHLAAGNDHTDLIRHGLPSVAVLMDAGSYISSSWYPAAPARDSAPTWNFMVVHFHGKPELMSTAATAKHLSDLVSHMEKGRDKAWKMGELGPGGLERRLPNILGYELPIERVETRFKLGQDERRRDMLAAEDKLREEGKTELAARMAQYRPEE</sequence>
<dbReference type="InterPro" id="IPR012349">
    <property type="entry name" value="Split_barrel_FMN-bd"/>
</dbReference>
<dbReference type="RefSeq" id="WP_306409675.1">
    <property type="nucleotide sequence ID" value="NZ_JANFPI010000001.1"/>
</dbReference>